<feature type="signal peptide" evidence="4">
    <location>
        <begin position="1"/>
        <end position="19"/>
    </location>
</feature>
<protein>
    <submittedName>
        <fullName evidence="6">Outer membrane receptor proteins, mostly Fe transport</fullName>
    </submittedName>
</protein>
<keyword evidence="4" id="KW-0732">Signal</keyword>
<evidence type="ECO:0000256" key="3">
    <source>
        <dbReference type="ARBA" id="ARBA00023237"/>
    </source>
</evidence>
<dbReference type="InterPro" id="IPR008969">
    <property type="entry name" value="CarboxyPept-like_regulatory"/>
</dbReference>
<evidence type="ECO:0000256" key="2">
    <source>
        <dbReference type="ARBA" id="ARBA00023136"/>
    </source>
</evidence>
<dbReference type="EMBL" id="FNCG01000016">
    <property type="protein sequence ID" value="SDI10338.1"/>
    <property type="molecule type" value="Genomic_DNA"/>
</dbReference>
<dbReference type="SUPFAM" id="SSF49464">
    <property type="entry name" value="Carboxypeptidase regulatory domain-like"/>
    <property type="match status" value="1"/>
</dbReference>
<dbReference type="Gene3D" id="2.170.130.10">
    <property type="entry name" value="TonB-dependent receptor, plug domain"/>
    <property type="match status" value="1"/>
</dbReference>
<keyword evidence="3" id="KW-0998">Cell outer membrane</keyword>
<keyword evidence="2" id="KW-0472">Membrane</keyword>
<dbReference type="Gene3D" id="2.40.170.20">
    <property type="entry name" value="TonB-dependent receptor, beta-barrel domain"/>
    <property type="match status" value="1"/>
</dbReference>
<dbReference type="InterPro" id="IPR041700">
    <property type="entry name" value="OMP_b-brl_3"/>
</dbReference>
<reference evidence="7" key="1">
    <citation type="submission" date="2016-10" db="EMBL/GenBank/DDBJ databases">
        <authorList>
            <person name="Varghese N."/>
            <person name="Submissions S."/>
        </authorList>
    </citation>
    <scope>NUCLEOTIDE SEQUENCE [LARGE SCALE GENOMIC DNA]</scope>
    <source>
        <strain evidence="7">Gh-67</strain>
    </source>
</reference>
<dbReference type="GO" id="GO:0009279">
    <property type="term" value="C:cell outer membrane"/>
    <property type="evidence" value="ECO:0007669"/>
    <property type="project" value="UniProtKB-SubCell"/>
</dbReference>
<dbReference type="Proteomes" id="UP000199705">
    <property type="component" value="Unassembled WGS sequence"/>
</dbReference>
<organism evidence="6 7">
    <name type="scientific">Mucilaginibacter gossypii</name>
    <dbReference type="NCBI Taxonomy" id="551996"/>
    <lineage>
        <taxon>Bacteria</taxon>
        <taxon>Pseudomonadati</taxon>
        <taxon>Bacteroidota</taxon>
        <taxon>Sphingobacteriia</taxon>
        <taxon>Sphingobacteriales</taxon>
        <taxon>Sphingobacteriaceae</taxon>
        <taxon>Mucilaginibacter</taxon>
    </lineage>
</organism>
<dbReference type="PANTHER" id="PTHR40980:SF4">
    <property type="entry name" value="TONB-DEPENDENT RECEPTOR-LIKE BETA-BARREL DOMAIN-CONTAINING PROTEIN"/>
    <property type="match status" value="1"/>
</dbReference>
<dbReference type="Pfam" id="PF13620">
    <property type="entry name" value="CarboxypepD_reg"/>
    <property type="match status" value="1"/>
</dbReference>
<dbReference type="InterPro" id="IPR036942">
    <property type="entry name" value="Beta-barrel_TonB_sf"/>
</dbReference>
<dbReference type="RefSeq" id="WP_091173245.1">
    <property type="nucleotide sequence ID" value="NZ_FNCG01000016.1"/>
</dbReference>
<accession>A0A1G8HUL9</accession>
<evidence type="ECO:0000256" key="4">
    <source>
        <dbReference type="SAM" id="SignalP"/>
    </source>
</evidence>
<dbReference type="PANTHER" id="PTHR40980">
    <property type="entry name" value="PLUG DOMAIN-CONTAINING PROTEIN"/>
    <property type="match status" value="1"/>
</dbReference>
<dbReference type="AlphaFoldDB" id="A0A1G8HUL9"/>
<dbReference type="InterPro" id="IPR037066">
    <property type="entry name" value="Plug_dom_sf"/>
</dbReference>
<feature type="chain" id="PRO_5011787200" evidence="4">
    <location>
        <begin position="20"/>
        <end position="807"/>
    </location>
</feature>
<evidence type="ECO:0000313" key="6">
    <source>
        <dbReference type="EMBL" id="SDI10338.1"/>
    </source>
</evidence>
<keyword evidence="7" id="KW-1185">Reference proteome</keyword>
<dbReference type="STRING" id="551996.SAMN05192573_11635"/>
<dbReference type="Gene3D" id="2.60.40.1120">
    <property type="entry name" value="Carboxypeptidase-like, regulatory domain"/>
    <property type="match status" value="1"/>
</dbReference>
<dbReference type="SUPFAM" id="SSF56935">
    <property type="entry name" value="Porins"/>
    <property type="match status" value="1"/>
</dbReference>
<evidence type="ECO:0000313" key="7">
    <source>
        <dbReference type="Proteomes" id="UP000199705"/>
    </source>
</evidence>
<proteinExistence type="predicted"/>
<feature type="domain" description="Outer membrane protein beta-barrel" evidence="5">
    <location>
        <begin position="380"/>
        <end position="783"/>
    </location>
</feature>
<comment type="subcellular location">
    <subcellularLocation>
        <location evidence="1">Cell outer membrane</location>
    </subcellularLocation>
</comment>
<sequence>MKHIYSFLFFCLIYSSLFAQVKVSGKIVDNSKVPVAFAVVNLQQQNSEQTRVVQTDSVGLFSFTDVDKGTYHLTITFTGYQKTKLKLNLQQDTSVSITLPDNTTQLNEVTVTASKASVENKNDKLVYNVSTSATSAGADALTVIGRVPGIKVGDNDLSIVGKGSVKVMVNERLVQLAGTDLLRYLRSLSASQVGSIEVIKNPGAAYDAEGNAGLINITLKHSKKHGYAGSVQINDKQWLHSPASVYGTSNYWWLNASGDINYNSAKLSAYASVNVDHDHELEGFETDIYYPKQTWLQTDTGNYRYHNLNVIAGADYRFSPRVTIGVNYQGGKNTYDGSDHVNNPIINNTTGTIDSTLRTYATYHPVAISNAGNLHSTISLDTSGAKLVLNADYFNYYRTDRSDFESNTYLADRSLNAASRNRYHDTNKQDINIYTFKADALLPTKYARFAFGGKLSFINNYSNAFYYKNATNDSLKYDPNLSNEFTYTENTQSVYGSINREDGKWKYQAGLRAERTETKGYSHTLNQTTINNYTRLFPSATVSYQAAVNHSLSLNFGRRVNRPTFWNLNPFKSLFTAYSYGEGNPYLQPEYNTNFELSHTYKNRLTSAIFLNVTNNGFNNVTIARADTNLVYTTPLNFIKTYRVGISENYSMQLLSWLDNNNQFTFYHTDAKSAFAAVKGISGFGAYIATNNNIYFNADKSFSGAVNFWYQFPEIDHIGRSDAYYKLDLGIKASAFKKKIDVSLVMNDVFRSSASAVTTIVNGVRQKYTNFQINRYALVGISYRFGNSQAKAEKQDTGNQDEKGRIH</sequence>
<keyword evidence="6" id="KW-0675">Receptor</keyword>
<evidence type="ECO:0000256" key="1">
    <source>
        <dbReference type="ARBA" id="ARBA00004442"/>
    </source>
</evidence>
<gene>
    <name evidence="6" type="ORF">SAMN05192573_11635</name>
</gene>
<evidence type="ECO:0000259" key="5">
    <source>
        <dbReference type="Pfam" id="PF14905"/>
    </source>
</evidence>
<dbReference type="Pfam" id="PF14905">
    <property type="entry name" value="OMP_b-brl_3"/>
    <property type="match status" value="1"/>
</dbReference>
<name>A0A1G8HUL9_9SPHI</name>